<sequence>MKTITLKTEEEFFEYLNNLSKSLGKPKSQIIREAVIEYGEKIKREKIHQKMEKLAKQLRKDKSYLKEIKEFEMLSEDTIE</sequence>
<evidence type="ECO:0000313" key="2">
    <source>
        <dbReference type="Proteomes" id="UP000772812"/>
    </source>
</evidence>
<proteinExistence type="predicted"/>
<name>A0ABS1GH38_9AQUI</name>
<comment type="caution">
    <text evidence="1">The sequence shown here is derived from an EMBL/GenBank/DDBJ whole genome shotgun (WGS) entry which is preliminary data.</text>
</comment>
<evidence type="ECO:0000313" key="1">
    <source>
        <dbReference type="EMBL" id="MBK3332258.1"/>
    </source>
</evidence>
<reference evidence="1 2" key="1">
    <citation type="journal article" date="2021" name="Syst. Appl. Microbiol.">
        <title>Persephonella atlantica sp. nov.: How to adapt to physico-chemical gradients in high temperature hydrothermal habitats.</title>
        <authorList>
            <person name="Francois D.X."/>
            <person name="Godfroy A."/>
            <person name="Mathien C."/>
            <person name="Aube J."/>
            <person name="Cathalot C."/>
            <person name="Lesongeur F."/>
            <person name="L'Haridon S."/>
            <person name="Philippon X."/>
            <person name="Roussel E.G."/>
        </authorList>
    </citation>
    <scope>NUCLEOTIDE SEQUENCE [LARGE SCALE GENOMIC DNA]</scope>
    <source>
        <strain evidence="1 2">MO1340</strain>
    </source>
</reference>
<dbReference type="SUPFAM" id="SSF47598">
    <property type="entry name" value="Ribbon-helix-helix"/>
    <property type="match status" value="1"/>
</dbReference>
<dbReference type="Gene3D" id="1.10.1220.10">
    <property type="entry name" value="Met repressor-like"/>
    <property type="match status" value="1"/>
</dbReference>
<dbReference type="InterPro" id="IPR010985">
    <property type="entry name" value="Ribbon_hlx_hlx"/>
</dbReference>
<dbReference type="RefSeq" id="WP_200673640.1">
    <property type="nucleotide sequence ID" value="NZ_JAACYA010000001.1"/>
</dbReference>
<accession>A0ABS1GH38</accession>
<keyword evidence="2" id="KW-1185">Reference proteome</keyword>
<dbReference type="Proteomes" id="UP000772812">
    <property type="component" value="Unassembled WGS sequence"/>
</dbReference>
<protein>
    <submittedName>
        <fullName evidence="1">Ribbon-helix-helix domain-containing protein</fullName>
    </submittedName>
</protein>
<gene>
    <name evidence="1" type="ORF">GWK41_04155</name>
</gene>
<organism evidence="1 2">
    <name type="scientific">Persephonella atlantica</name>
    <dbReference type="NCBI Taxonomy" id="2699429"/>
    <lineage>
        <taxon>Bacteria</taxon>
        <taxon>Pseudomonadati</taxon>
        <taxon>Aquificota</taxon>
        <taxon>Aquificia</taxon>
        <taxon>Aquificales</taxon>
        <taxon>Hydrogenothermaceae</taxon>
        <taxon>Persephonella</taxon>
    </lineage>
</organism>
<dbReference type="InterPro" id="IPR013321">
    <property type="entry name" value="Arc_rbn_hlx_hlx"/>
</dbReference>
<dbReference type="EMBL" id="JAACYA010000001">
    <property type="protein sequence ID" value="MBK3332258.1"/>
    <property type="molecule type" value="Genomic_DNA"/>
</dbReference>